<accession>A0ABR1ZNX6</accession>
<evidence type="ECO:0000313" key="1">
    <source>
        <dbReference type="EMBL" id="KAK8482392.1"/>
    </source>
</evidence>
<gene>
    <name evidence="1" type="ORF">V6N11_033152</name>
</gene>
<dbReference type="Proteomes" id="UP001396334">
    <property type="component" value="Unassembled WGS sequence"/>
</dbReference>
<sequence length="247" mass="28062">MRRISFASVLNDNEEWDVTKLSSIFIMDAVPYILGVKPPDPHAGPNVCLWRWTDHQAFELKSTYHIWSQSGPNAPEPLWKHIWALQGLCLSSKDLADDRPAVLLHTFFSASVKDWLRQNLYSNILFRNNIPWKLVFVLILCQSWKNRNDAVFAGNSVSFEHILSRSIAWANYFNDGWLMPSPITNRTMLSTPWSNPEPSWLCLNVDGSVSPNTDIAMIEGLLKDNAGNFIFGFSKFIGCVNSLCAEL</sequence>
<keyword evidence="2" id="KW-1185">Reference proteome</keyword>
<protein>
    <submittedName>
        <fullName evidence="1">Uncharacterized protein</fullName>
    </submittedName>
</protein>
<dbReference type="EMBL" id="JBBPBN010000784">
    <property type="protein sequence ID" value="KAK8482392.1"/>
    <property type="molecule type" value="Genomic_DNA"/>
</dbReference>
<reference evidence="1 2" key="1">
    <citation type="journal article" date="2024" name="G3 (Bethesda)">
        <title>Genome assembly of Hibiscus sabdariffa L. provides insights into metabolisms of medicinal natural products.</title>
        <authorList>
            <person name="Kim T."/>
        </authorList>
    </citation>
    <scope>NUCLEOTIDE SEQUENCE [LARGE SCALE GENOMIC DNA]</scope>
    <source>
        <strain evidence="1">TK-2024</strain>
        <tissue evidence="1">Old leaves</tissue>
    </source>
</reference>
<proteinExistence type="predicted"/>
<organism evidence="1 2">
    <name type="scientific">Hibiscus sabdariffa</name>
    <name type="common">roselle</name>
    <dbReference type="NCBI Taxonomy" id="183260"/>
    <lineage>
        <taxon>Eukaryota</taxon>
        <taxon>Viridiplantae</taxon>
        <taxon>Streptophyta</taxon>
        <taxon>Embryophyta</taxon>
        <taxon>Tracheophyta</taxon>
        <taxon>Spermatophyta</taxon>
        <taxon>Magnoliopsida</taxon>
        <taxon>eudicotyledons</taxon>
        <taxon>Gunneridae</taxon>
        <taxon>Pentapetalae</taxon>
        <taxon>rosids</taxon>
        <taxon>malvids</taxon>
        <taxon>Malvales</taxon>
        <taxon>Malvaceae</taxon>
        <taxon>Malvoideae</taxon>
        <taxon>Hibiscus</taxon>
    </lineage>
</organism>
<comment type="caution">
    <text evidence="1">The sequence shown here is derived from an EMBL/GenBank/DDBJ whole genome shotgun (WGS) entry which is preliminary data.</text>
</comment>
<evidence type="ECO:0000313" key="2">
    <source>
        <dbReference type="Proteomes" id="UP001396334"/>
    </source>
</evidence>
<name>A0ABR1ZNX6_9ROSI</name>